<protein>
    <recommendedName>
        <fullName evidence="4">Phosphate regulon sensor protein PhoR</fullName>
        <ecNumber evidence="3">2.7.13.3</ecNumber>
    </recommendedName>
</protein>
<dbReference type="InterPro" id="IPR000014">
    <property type="entry name" value="PAS"/>
</dbReference>
<dbReference type="PATRIC" id="fig|1232683.4.peg.3261"/>
<dbReference type="PROSITE" id="PS50109">
    <property type="entry name" value="HIS_KIN"/>
    <property type="match status" value="1"/>
</dbReference>
<feature type="domain" description="Histidine kinase" evidence="19">
    <location>
        <begin position="209"/>
        <end position="424"/>
    </location>
</feature>
<comment type="function">
    <text evidence="17">Member of the two-component regulatory system PhoR/PhoB involved in the phosphate regulon genes expression. PhoR may function as a membrane-associated protein kinase that phosphorylates PhoB in response to environmental signals.</text>
</comment>
<dbReference type="Proteomes" id="UP000028252">
    <property type="component" value="Unassembled WGS sequence"/>
</dbReference>
<gene>
    <name evidence="20" type="ORF">ADIMK_3315</name>
</gene>
<dbReference type="CDD" id="cd00130">
    <property type="entry name" value="PAS"/>
    <property type="match status" value="1"/>
</dbReference>
<dbReference type="Gene3D" id="3.30.565.10">
    <property type="entry name" value="Histidine kinase-like ATPase, C-terminal domain"/>
    <property type="match status" value="1"/>
</dbReference>
<evidence type="ECO:0000256" key="2">
    <source>
        <dbReference type="ARBA" id="ARBA00004236"/>
    </source>
</evidence>
<dbReference type="InterPro" id="IPR014310">
    <property type="entry name" value="Sig_transdc_His_kinase_PhoR"/>
</dbReference>
<reference evidence="20 21" key="1">
    <citation type="submission" date="2014-04" db="EMBL/GenBank/DDBJ databases">
        <title>Marinobacterium kochiensis sp. nov., isolated from sediment sample collected from Kochi backwaters in Kerala, India.</title>
        <authorList>
            <person name="Singh A."/>
            <person name="Pinnaka A.K."/>
        </authorList>
    </citation>
    <scope>NUCLEOTIDE SEQUENCE [LARGE SCALE GENOMIC DNA]</scope>
    <source>
        <strain evidence="20 21">AK27</strain>
    </source>
</reference>
<dbReference type="InterPro" id="IPR035965">
    <property type="entry name" value="PAS-like_dom_sf"/>
</dbReference>
<keyword evidence="11" id="KW-0547">Nucleotide-binding</keyword>
<dbReference type="PANTHER" id="PTHR45453:SF1">
    <property type="entry name" value="PHOSPHATE REGULON SENSOR PROTEIN PHOR"/>
    <property type="match status" value="1"/>
</dbReference>
<keyword evidence="12" id="KW-0418">Kinase</keyword>
<evidence type="ECO:0000256" key="15">
    <source>
        <dbReference type="ARBA" id="ARBA00023012"/>
    </source>
</evidence>
<evidence type="ECO:0000256" key="10">
    <source>
        <dbReference type="ARBA" id="ARBA00022692"/>
    </source>
</evidence>
<dbReference type="OrthoDB" id="9813151at2"/>
<dbReference type="FunFam" id="1.10.287.130:FF:000001">
    <property type="entry name" value="Two-component sensor histidine kinase"/>
    <property type="match status" value="1"/>
</dbReference>
<feature type="transmembrane region" description="Helical" evidence="18">
    <location>
        <begin position="12"/>
        <end position="43"/>
    </location>
</feature>
<dbReference type="SUPFAM" id="SSF47384">
    <property type="entry name" value="Homodimeric domain of signal transducing histidine kinase"/>
    <property type="match status" value="1"/>
</dbReference>
<dbReference type="GO" id="GO:0000155">
    <property type="term" value="F:phosphorelay sensor kinase activity"/>
    <property type="evidence" value="ECO:0007669"/>
    <property type="project" value="InterPro"/>
</dbReference>
<keyword evidence="16 18" id="KW-0472">Membrane</keyword>
<name>A0A081FV69_9GAMM</name>
<keyword evidence="13" id="KW-0067">ATP-binding</keyword>
<keyword evidence="5" id="KW-0813">Transport</keyword>
<comment type="catalytic activity">
    <reaction evidence="1">
        <text>ATP + protein L-histidine = ADP + protein N-phospho-L-histidine.</text>
        <dbReference type="EC" id="2.7.13.3"/>
    </reaction>
</comment>
<dbReference type="AlphaFoldDB" id="A0A081FV69"/>
<dbReference type="InterPro" id="IPR021766">
    <property type="entry name" value="PhoR_N"/>
</dbReference>
<dbReference type="SUPFAM" id="SSF55785">
    <property type="entry name" value="PYP-like sensor domain (PAS domain)"/>
    <property type="match status" value="1"/>
</dbReference>
<dbReference type="SMART" id="SM00388">
    <property type="entry name" value="HisKA"/>
    <property type="match status" value="1"/>
</dbReference>
<dbReference type="GO" id="GO:0016036">
    <property type="term" value="P:cellular response to phosphate starvation"/>
    <property type="evidence" value="ECO:0007669"/>
    <property type="project" value="TreeGrafter"/>
</dbReference>
<keyword evidence="14 18" id="KW-1133">Transmembrane helix</keyword>
<dbReference type="GO" id="GO:0006817">
    <property type="term" value="P:phosphate ion transport"/>
    <property type="evidence" value="ECO:0007669"/>
    <property type="project" value="UniProtKB-KW"/>
</dbReference>
<dbReference type="eggNOG" id="COG5002">
    <property type="taxonomic scope" value="Bacteria"/>
</dbReference>
<evidence type="ECO:0000256" key="18">
    <source>
        <dbReference type="SAM" id="Phobius"/>
    </source>
</evidence>
<dbReference type="CDD" id="cd00082">
    <property type="entry name" value="HisKA"/>
    <property type="match status" value="1"/>
</dbReference>
<dbReference type="SUPFAM" id="SSF55874">
    <property type="entry name" value="ATPase domain of HSP90 chaperone/DNA topoisomerase II/histidine kinase"/>
    <property type="match status" value="1"/>
</dbReference>
<keyword evidence="15" id="KW-0902">Two-component regulatory system</keyword>
<dbReference type="EC" id="2.7.13.3" evidence="3"/>
<dbReference type="GO" id="GO:0005886">
    <property type="term" value="C:plasma membrane"/>
    <property type="evidence" value="ECO:0007669"/>
    <property type="project" value="UniProtKB-SubCell"/>
</dbReference>
<dbReference type="InterPro" id="IPR036890">
    <property type="entry name" value="HATPase_C_sf"/>
</dbReference>
<evidence type="ECO:0000256" key="11">
    <source>
        <dbReference type="ARBA" id="ARBA00022741"/>
    </source>
</evidence>
<dbReference type="InterPro" id="IPR050351">
    <property type="entry name" value="BphY/WalK/GraS-like"/>
</dbReference>
<evidence type="ECO:0000313" key="20">
    <source>
        <dbReference type="EMBL" id="KEA62424.1"/>
    </source>
</evidence>
<keyword evidence="8" id="KW-0592">Phosphate transport</keyword>
<dbReference type="InterPro" id="IPR005467">
    <property type="entry name" value="His_kinase_dom"/>
</dbReference>
<dbReference type="STRING" id="1232683.ADIMK_3315"/>
<evidence type="ECO:0000256" key="17">
    <source>
        <dbReference type="ARBA" id="ARBA00025207"/>
    </source>
</evidence>
<evidence type="ECO:0000256" key="6">
    <source>
        <dbReference type="ARBA" id="ARBA00022475"/>
    </source>
</evidence>
<dbReference type="Pfam" id="PF02518">
    <property type="entry name" value="HATPase_c"/>
    <property type="match status" value="1"/>
</dbReference>
<dbReference type="Gene3D" id="3.30.450.20">
    <property type="entry name" value="PAS domain"/>
    <property type="match status" value="1"/>
</dbReference>
<dbReference type="GO" id="GO:0004721">
    <property type="term" value="F:phosphoprotein phosphatase activity"/>
    <property type="evidence" value="ECO:0007669"/>
    <property type="project" value="InterPro"/>
</dbReference>
<keyword evidence="21" id="KW-1185">Reference proteome</keyword>
<evidence type="ECO:0000256" key="14">
    <source>
        <dbReference type="ARBA" id="ARBA00022989"/>
    </source>
</evidence>
<evidence type="ECO:0000256" key="7">
    <source>
        <dbReference type="ARBA" id="ARBA00022553"/>
    </source>
</evidence>
<dbReference type="InterPro" id="IPR004358">
    <property type="entry name" value="Sig_transdc_His_kin-like_C"/>
</dbReference>
<evidence type="ECO:0000256" key="4">
    <source>
        <dbReference type="ARBA" id="ARBA00019665"/>
    </source>
</evidence>
<comment type="subcellular location">
    <subcellularLocation>
        <location evidence="2">Cell membrane</location>
    </subcellularLocation>
</comment>
<evidence type="ECO:0000256" key="5">
    <source>
        <dbReference type="ARBA" id="ARBA00022448"/>
    </source>
</evidence>
<keyword evidence="7" id="KW-0597">Phosphoprotein</keyword>
<dbReference type="FunFam" id="3.30.565.10:FF:000032">
    <property type="entry name" value="Phosphate regulon sensor histidine kinase PhoR"/>
    <property type="match status" value="1"/>
</dbReference>
<dbReference type="Gene3D" id="1.10.287.130">
    <property type="match status" value="1"/>
</dbReference>
<keyword evidence="10 18" id="KW-0812">Transmembrane</keyword>
<evidence type="ECO:0000256" key="8">
    <source>
        <dbReference type="ARBA" id="ARBA00022592"/>
    </source>
</evidence>
<dbReference type="PANTHER" id="PTHR45453">
    <property type="entry name" value="PHOSPHATE REGULON SENSOR PROTEIN PHOR"/>
    <property type="match status" value="1"/>
</dbReference>
<dbReference type="InterPro" id="IPR003594">
    <property type="entry name" value="HATPase_dom"/>
</dbReference>
<dbReference type="InterPro" id="IPR003661">
    <property type="entry name" value="HisK_dim/P_dom"/>
</dbReference>
<evidence type="ECO:0000256" key="9">
    <source>
        <dbReference type="ARBA" id="ARBA00022679"/>
    </source>
</evidence>
<evidence type="ECO:0000256" key="13">
    <source>
        <dbReference type="ARBA" id="ARBA00022840"/>
    </source>
</evidence>
<dbReference type="Pfam" id="PF11808">
    <property type="entry name" value="PhoR"/>
    <property type="match status" value="1"/>
</dbReference>
<evidence type="ECO:0000256" key="1">
    <source>
        <dbReference type="ARBA" id="ARBA00000085"/>
    </source>
</evidence>
<dbReference type="EMBL" id="JMQN01000048">
    <property type="protein sequence ID" value="KEA62424.1"/>
    <property type="molecule type" value="Genomic_DNA"/>
</dbReference>
<proteinExistence type="predicted"/>
<dbReference type="Pfam" id="PF00512">
    <property type="entry name" value="HisKA"/>
    <property type="match status" value="1"/>
</dbReference>
<evidence type="ECO:0000256" key="16">
    <source>
        <dbReference type="ARBA" id="ARBA00023136"/>
    </source>
</evidence>
<accession>A0A081FV69</accession>
<dbReference type="InterPro" id="IPR036097">
    <property type="entry name" value="HisK_dim/P_sf"/>
</dbReference>
<dbReference type="PRINTS" id="PR00344">
    <property type="entry name" value="BCTRLSENSOR"/>
</dbReference>
<sequence length="436" mass="49463">MRRSRPSMFYEFLAYVSAGFLLGLLVSYPGWGVALGVCLWALYQMRQYNRLMNWLQREDQSEPPESPGAWGELLDELARHQKHAQSREQDLKAIIARFQQSTAALDDAIVIIDRHNCLEWWNSTANTLLGLRPGDRGKPLLNLVRDPRFVRYYRKSNYQEPLQLSSPANPDIHLQYQISRFGEGDRVLVARDITRLVKLEQTRQDFVANASHELRTPLTVIRGYLETFLDQELPRPLQRGMSQMQQQAKRMESLVADLLLLSRLESTQHISDEQPIRIQSLIAQIAQDARDLSADRGHIISLEVDPEHDLIGQELELQSAFSNLVFNAVRYTPGAGEIHISWKVDARGGHFSVRDNGIGIDPMHIPRLTERFYRVDESRSSASGGTGLGLAIVKHVLMRHGAQLSIESRSGKGSTFSCHFPPDMLRSLNYQDSAAG</sequence>
<dbReference type="NCBIfam" id="TIGR02966">
    <property type="entry name" value="phoR_proteo"/>
    <property type="match status" value="1"/>
</dbReference>
<comment type="caution">
    <text evidence="20">The sequence shown here is derived from an EMBL/GenBank/DDBJ whole genome shotgun (WGS) entry which is preliminary data.</text>
</comment>
<evidence type="ECO:0000256" key="3">
    <source>
        <dbReference type="ARBA" id="ARBA00012438"/>
    </source>
</evidence>
<evidence type="ECO:0000313" key="21">
    <source>
        <dbReference type="Proteomes" id="UP000028252"/>
    </source>
</evidence>
<dbReference type="RefSeq" id="WP_036190640.1">
    <property type="nucleotide sequence ID" value="NZ_JMQN01000048.1"/>
</dbReference>
<evidence type="ECO:0000259" key="19">
    <source>
        <dbReference type="PROSITE" id="PS50109"/>
    </source>
</evidence>
<organism evidence="20 21">
    <name type="scientific">Marinobacterium lacunae</name>
    <dbReference type="NCBI Taxonomy" id="1232683"/>
    <lineage>
        <taxon>Bacteria</taxon>
        <taxon>Pseudomonadati</taxon>
        <taxon>Pseudomonadota</taxon>
        <taxon>Gammaproteobacteria</taxon>
        <taxon>Oceanospirillales</taxon>
        <taxon>Oceanospirillaceae</taxon>
        <taxon>Marinobacterium</taxon>
    </lineage>
</organism>
<dbReference type="SMART" id="SM00387">
    <property type="entry name" value="HATPase_c"/>
    <property type="match status" value="1"/>
</dbReference>
<keyword evidence="9 20" id="KW-0808">Transferase</keyword>
<keyword evidence="6" id="KW-1003">Cell membrane</keyword>
<evidence type="ECO:0000256" key="12">
    <source>
        <dbReference type="ARBA" id="ARBA00022777"/>
    </source>
</evidence>
<dbReference type="GO" id="GO:0005524">
    <property type="term" value="F:ATP binding"/>
    <property type="evidence" value="ECO:0007669"/>
    <property type="project" value="UniProtKB-KW"/>
</dbReference>